<gene>
    <name evidence="2" type="ORF">CLV52_3503</name>
</gene>
<comment type="caution">
    <text evidence="2">The sequence shown here is derived from an EMBL/GenBank/DDBJ whole genome shotgun (WGS) entry which is preliminary data.</text>
</comment>
<keyword evidence="1" id="KW-1133">Transmembrane helix</keyword>
<accession>A0A4R7FDE2</accession>
<dbReference type="EMBL" id="SOAM01000004">
    <property type="protein sequence ID" value="TDS74979.1"/>
    <property type="molecule type" value="Genomic_DNA"/>
</dbReference>
<evidence type="ECO:0008006" key="4">
    <source>
        <dbReference type="Google" id="ProtNLM"/>
    </source>
</evidence>
<name>A0A4R7FDE2_9MICO</name>
<dbReference type="AlphaFoldDB" id="A0A4R7FDE2"/>
<evidence type="ECO:0000313" key="2">
    <source>
        <dbReference type="EMBL" id="TDS74979.1"/>
    </source>
</evidence>
<protein>
    <recommendedName>
        <fullName evidence="4">CDP-glycerol:poly(Glycerophosphate) glycerophosphotransferase</fullName>
    </recommendedName>
</protein>
<evidence type="ECO:0000256" key="1">
    <source>
        <dbReference type="SAM" id="Phobius"/>
    </source>
</evidence>
<feature type="transmembrane region" description="Helical" evidence="1">
    <location>
        <begin position="89"/>
        <end position="111"/>
    </location>
</feature>
<keyword evidence="1" id="KW-0472">Membrane</keyword>
<feature type="transmembrane region" description="Helical" evidence="1">
    <location>
        <begin position="169"/>
        <end position="189"/>
    </location>
</feature>
<reference evidence="2 3" key="1">
    <citation type="submission" date="2019-03" db="EMBL/GenBank/DDBJ databases">
        <title>Genomic Encyclopedia of Archaeal and Bacterial Type Strains, Phase II (KMG-II): from individual species to whole genera.</title>
        <authorList>
            <person name="Goeker M."/>
        </authorList>
    </citation>
    <scope>NUCLEOTIDE SEQUENCE [LARGE SCALE GENOMIC DNA]</scope>
    <source>
        <strain evidence="2 3">DSM 24782</strain>
    </source>
</reference>
<keyword evidence="3" id="KW-1185">Reference proteome</keyword>
<evidence type="ECO:0000313" key="3">
    <source>
        <dbReference type="Proteomes" id="UP000295344"/>
    </source>
</evidence>
<keyword evidence="1" id="KW-0812">Transmembrane</keyword>
<sequence>MRRMRRLVVTAALGLAYLLLLIAAVVPLPILFFIAAVGAVALEQVLSRRAPYLLPEALSTGLDIRFRVLSLDVLTAVLAANLLPDRGAAVALAIVAVLLLAAGRDAAGIFARRLQWRRAGGPVSWRNLDVPGLPAPRPTRPVPPLDLPFSLLGLLIPLGYAIGSVTDRYTAAIIAQWVSIAVVVVFLAARFVQYLVLNRPDEAVREAVRAAIEQHAPEVVLHHAGRAGTVEQVLLWVPALRALERPCLVVVREASHLDALTGCGVPVVWSPRSQDVELFMVASVDLALYPSNSTNINNHLLRVPGIYDVLVGHGDSDEPESRSPLARMYDEVWVAGPAGRARYAYPVSGVPDAKVKEIGPIRPPAPPERPAPTKPTVVYAPTWENVVDAVDLSSLARQGHRILEALLARQDVRTIFVPAAPTGARVPAVHVAMLELRARVAAAGAEHATWPAARLQEALSIASFAVVDVAPELAEAVRHDVPFALAAVPGMDDAAMAAEFPTTAAGALLRDLPADVFAALDDALGEDVRAGARLELGRRLDATGDFAARFRSAVDEAIAVQRRRRAFARPSA</sequence>
<organism evidence="2 3">
    <name type="scientific">Amnibacterium kyonggiense</name>
    <dbReference type="NCBI Taxonomy" id="595671"/>
    <lineage>
        <taxon>Bacteria</taxon>
        <taxon>Bacillati</taxon>
        <taxon>Actinomycetota</taxon>
        <taxon>Actinomycetes</taxon>
        <taxon>Micrococcales</taxon>
        <taxon>Microbacteriaceae</taxon>
        <taxon>Amnibacterium</taxon>
    </lineage>
</organism>
<proteinExistence type="predicted"/>
<feature type="transmembrane region" description="Helical" evidence="1">
    <location>
        <begin position="7"/>
        <end position="24"/>
    </location>
</feature>
<dbReference type="Proteomes" id="UP000295344">
    <property type="component" value="Unassembled WGS sequence"/>
</dbReference>